<dbReference type="AlphaFoldDB" id="A0AAE6JCF8"/>
<feature type="region of interest" description="Disordered" evidence="7">
    <location>
        <begin position="646"/>
        <end position="714"/>
    </location>
</feature>
<reference evidence="10 12" key="1">
    <citation type="submission" date="2019-08" db="EMBL/GenBank/DDBJ databases">
        <title>Comparative genome analysis confer to the adaptation heavy metal polluted environment.</title>
        <authorList>
            <person name="Li Y."/>
        </authorList>
    </citation>
    <scope>NUCLEOTIDE SEQUENCE [LARGE SCALE GENOMIC DNA]</scope>
    <source>
        <strain evidence="10 12">P2</strain>
    </source>
</reference>
<comment type="subcellular location">
    <subcellularLocation>
        <location evidence="1">Cell membrane</location>
        <topology evidence="1">Multi-pass membrane protein</topology>
    </subcellularLocation>
</comment>
<dbReference type="EMBL" id="CP071880">
    <property type="protein sequence ID" value="QTE48146.1"/>
    <property type="molecule type" value="Genomic_DNA"/>
</dbReference>
<organism evidence="10 12">
    <name type="scientific">Mucilaginibacter rubeus</name>
    <dbReference type="NCBI Taxonomy" id="2027860"/>
    <lineage>
        <taxon>Bacteria</taxon>
        <taxon>Pseudomonadati</taxon>
        <taxon>Bacteroidota</taxon>
        <taxon>Sphingobacteriia</taxon>
        <taxon>Sphingobacteriales</taxon>
        <taxon>Sphingobacteriaceae</taxon>
        <taxon>Mucilaginibacter</taxon>
    </lineage>
</organism>
<evidence type="ECO:0000256" key="5">
    <source>
        <dbReference type="ARBA" id="ARBA00022989"/>
    </source>
</evidence>
<keyword evidence="10" id="KW-0238">DNA-binding</keyword>
<evidence type="ECO:0000313" key="13">
    <source>
        <dbReference type="Proteomes" id="UP000663940"/>
    </source>
</evidence>
<feature type="compositionally biased region" description="Basic and acidic residues" evidence="7">
    <location>
        <begin position="693"/>
        <end position="707"/>
    </location>
</feature>
<dbReference type="Pfam" id="PF14293">
    <property type="entry name" value="YWFCY"/>
    <property type="match status" value="1"/>
</dbReference>
<evidence type="ECO:0000313" key="11">
    <source>
        <dbReference type="EMBL" id="QTE48146.1"/>
    </source>
</evidence>
<evidence type="ECO:0000256" key="7">
    <source>
        <dbReference type="SAM" id="MobiDB-lite"/>
    </source>
</evidence>
<dbReference type="GO" id="GO:0005886">
    <property type="term" value="C:plasma membrane"/>
    <property type="evidence" value="ECO:0007669"/>
    <property type="project" value="UniProtKB-SubCell"/>
</dbReference>
<dbReference type="Pfam" id="PF02534">
    <property type="entry name" value="T4SS-DNA_transf"/>
    <property type="match status" value="1"/>
</dbReference>
<evidence type="ECO:0000256" key="3">
    <source>
        <dbReference type="ARBA" id="ARBA00022475"/>
    </source>
</evidence>
<evidence type="ECO:0000313" key="10">
    <source>
        <dbReference type="EMBL" id="QEM03102.1"/>
    </source>
</evidence>
<evidence type="ECO:0000256" key="1">
    <source>
        <dbReference type="ARBA" id="ARBA00004651"/>
    </source>
</evidence>
<feature type="transmembrane region" description="Helical" evidence="8">
    <location>
        <begin position="93"/>
        <end position="114"/>
    </location>
</feature>
<feature type="compositionally biased region" description="Basic and acidic residues" evidence="7">
    <location>
        <begin position="646"/>
        <end position="678"/>
    </location>
</feature>
<dbReference type="InterPro" id="IPR003688">
    <property type="entry name" value="TraG/VirD4"/>
</dbReference>
<evidence type="ECO:0000313" key="12">
    <source>
        <dbReference type="Proteomes" id="UP000250557"/>
    </source>
</evidence>
<dbReference type="InterPro" id="IPR025988">
    <property type="entry name" value="YWFCY_dom"/>
</dbReference>
<gene>
    <name evidence="10" type="ORF">DIU31_006045</name>
    <name evidence="11" type="ORF">J3L21_21665</name>
</gene>
<keyword evidence="5 8" id="KW-1133">Transmembrane helix</keyword>
<keyword evidence="4 8" id="KW-0812">Transmembrane</keyword>
<keyword evidence="6 8" id="KW-0472">Membrane</keyword>
<dbReference type="SUPFAM" id="SSF52540">
    <property type="entry name" value="P-loop containing nucleoside triphosphate hydrolases"/>
    <property type="match status" value="1"/>
</dbReference>
<feature type="domain" description="YWFCY" evidence="9">
    <location>
        <begin position="5"/>
        <end position="148"/>
    </location>
</feature>
<dbReference type="Gene3D" id="3.40.50.300">
    <property type="entry name" value="P-loop containing nucleotide triphosphate hydrolases"/>
    <property type="match status" value="2"/>
</dbReference>
<proteinExistence type="inferred from homology"/>
<dbReference type="InterPro" id="IPR027417">
    <property type="entry name" value="P-loop_NTPase"/>
</dbReference>
<evidence type="ECO:0000256" key="6">
    <source>
        <dbReference type="ARBA" id="ARBA00023136"/>
    </source>
</evidence>
<feature type="transmembrane region" description="Helical" evidence="8">
    <location>
        <begin position="19"/>
        <end position="37"/>
    </location>
</feature>
<evidence type="ECO:0000256" key="2">
    <source>
        <dbReference type="ARBA" id="ARBA00008806"/>
    </source>
</evidence>
<evidence type="ECO:0000256" key="4">
    <source>
        <dbReference type="ARBA" id="ARBA00022692"/>
    </source>
</evidence>
<dbReference type="Proteomes" id="UP000663940">
    <property type="component" value="Chromosome"/>
</dbReference>
<dbReference type="PANTHER" id="PTHR37937:SF1">
    <property type="entry name" value="CONJUGATIVE TRANSFER: DNA TRANSPORT"/>
    <property type="match status" value="1"/>
</dbReference>
<protein>
    <submittedName>
        <fullName evidence="10">Type IV secretion system DNA-binding domain-containing protein</fullName>
    </submittedName>
    <submittedName>
        <fullName evidence="11">YWFCY domain-containing protein</fullName>
    </submittedName>
</protein>
<sequence length="714" mass="80473">MNTGEDTQGLRKIVDFTRLISIFILAIHFYITCYHAFETWHWTAGITDRIISNIAKTGLFNGIVKPKLATLLCLAISLVGIKGRKDEKINYKGIVAYLVCGMLLYWLSVLFFYMPAGISVIAACYIVMTGIGYLLMLTGGAWLSRLLKDKLSKDIFNTDNETFPQEERLLENEYSINLPAKYNLKGKIRESWINIVNPMRGLLVSGSPGAGKSYFVIRHVIDQHLKKGFSMLIYDFKFDDLSKIAYNKLMMYKGNYTVKPAFYVINFDDLNRSHRCNPLEPEGMQDITDAAEASRTIMMGLNREWIRKQGDFFVESPINFLTALIWYLRKYEDGKFCTLPHVIELMQADYEKLFAILQTEEEVKALINPFILAYNNNAKAQLEGQIASAKIGLSRLSSPTLYYVLSGNDFTLDLNNPKAPKIICLGNNPQKLQTYGAVLSLYISRLIKQVNQKGKLKSSLIFDEFPTIFFNNMDSLIATARSNKVATTLAVQDFSQLKKDYGAEQADVITGIVGNIISGQVTNDTAKKLSENFGKIVQDKNSLTINSNDTSFSKATQLDYAIPASKIASLSSGEFVGIVADNPEERINLKLFHSEIQNNHEAIAKEESTYKPIPLIGYVSPEDVEENYKQIKDDIAILIETEMEKVEAGKPKKEEEKADKGKQEGKEKEMTEAQKEATEQAVELPDNNQAADEQAKIEQEKLDRAGDQDISYYL</sequence>
<dbReference type="PANTHER" id="PTHR37937">
    <property type="entry name" value="CONJUGATIVE TRANSFER: DNA TRANSPORT"/>
    <property type="match status" value="1"/>
</dbReference>
<dbReference type="RefSeq" id="WP_112656821.1">
    <property type="nucleotide sequence ID" value="NZ_CP043451.1"/>
</dbReference>
<keyword evidence="13" id="KW-1185">Reference proteome</keyword>
<accession>A0AAE6JCF8</accession>
<feature type="transmembrane region" description="Helical" evidence="8">
    <location>
        <begin position="120"/>
        <end position="143"/>
    </location>
</feature>
<dbReference type="CDD" id="cd01127">
    <property type="entry name" value="TrwB_TraG_TraD_VirD4"/>
    <property type="match status" value="1"/>
</dbReference>
<dbReference type="GO" id="GO:0003677">
    <property type="term" value="F:DNA binding"/>
    <property type="evidence" value="ECO:0007669"/>
    <property type="project" value="UniProtKB-KW"/>
</dbReference>
<dbReference type="NCBIfam" id="NF041326">
    <property type="entry name" value="Bacteroid_MobC"/>
    <property type="match status" value="1"/>
</dbReference>
<evidence type="ECO:0000259" key="9">
    <source>
        <dbReference type="Pfam" id="PF14293"/>
    </source>
</evidence>
<name>A0AAE6JCF8_9SPHI</name>
<dbReference type="EMBL" id="CP043451">
    <property type="protein sequence ID" value="QEM03102.1"/>
    <property type="molecule type" value="Genomic_DNA"/>
</dbReference>
<dbReference type="InterPro" id="IPR051539">
    <property type="entry name" value="T4SS-coupling_protein"/>
</dbReference>
<dbReference type="Proteomes" id="UP000250557">
    <property type="component" value="Chromosome"/>
</dbReference>
<reference evidence="11 13" key="2">
    <citation type="submission" date="2021-03" db="EMBL/GenBank/DDBJ databases">
        <title>Mucilaginibacter strains isolated from gold and copper mining confer multi heavy-metal resistance.</title>
        <authorList>
            <person name="Li Y."/>
        </authorList>
    </citation>
    <scope>NUCLEOTIDE SEQUENCE [LARGE SCALE GENOMIC DNA]</scope>
    <source>
        <strain evidence="11 13">P2-4</strain>
    </source>
</reference>
<feature type="transmembrane region" description="Helical" evidence="8">
    <location>
        <begin position="57"/>
        <end position="81"/>
    </location>
</feature>
<keyword evidence="3" id="KW-1003">Cell membrane</keyword>
<evidence type="ECO:0000256" key="8">
    <source>
        <dbReference type="SAM" id="Phobius"/>
    </source>
</evidence>
<comment type="similarity">
    <text evidence="2">Belongs to the VirD4/TraG family.</text>
</comment>